<evidence type="ECO:0000313" key="3">
    <source>
        <dbReference type="Proteomes" id="UP000199504"/>
    </source>
</evidence>
<keyword evidence="3" id="KW-1185">Reference proteome</keyword>
<protein>
    <recommendedName>
        <fullName evidence="4">Glycosyl transferases group 1</fullName>
    </recommendedName>
</protein>
<feature type="region of interest" description="Disordered" evidence="1">
    <location>
        <begin position="87"/>
        <end position="109"/>
    </location>
</feature>
<proteinExistence type="predicted"/>
<sequence length="661" mass="73106">MDTASPERVTPVVLLRDGRWPDLPGVCCWRNAFRAAFTAAGASVTETSWQPPPKPQPKRPAPPQQPKMPWLAPSIRQPLVKVYRRSRRMMQQRRPAAAPVPPPPAAPPAPKLLPGLEGAALVVAESPRAAAAALAGGTPGRLIWSLALPAERIVQGAESGYADELDAVAGKIGGFITDSELARESVERATVSARPRVVVLPPLAADRTCPSCADAADDELPAGVAPEAEELAVWRRLLRPGAPSVHDEMPYSFAAARLRGTDAAWAPANRLGWDQEAKTIAVPGLPETFPTEWTAAEQDRGAGTVLAATLPQGPAHPERTLRTVISGYDLKFIRELAHRLDARTDLDVTLDDWPKVSIKTPRTQQLADDSDVIIAEWARPSAAWFAERKKPNQFLVVRLHRFELDAPYPALIDIDKVDAVVHVSPPIGRRIRNELNWPAEKLVYIPNFLDVEWVDRPKLPEARFNIGFVGMEWSNKRFDLALDLLAEVRRQDRRFTMFVRSLPPWQNEYVWPKAEEREYVGWCQERIDRDPLLRGAVVFDAPGRDMGRWYRKVGNILSMSDIESFHLGCAEGMASGAVPVIRPWPGARDIYDNRWIPNSIAEAAESVLANADPQVWAERSAAAHQEMLTKVNPTGVIDAWAALLHGDVAKARGYFADYSTR</sequence>
<reference evidence="3" key="1">
    <citation type="submission" date="2016-06" db="EMBL/GenBank/DDBJ databases">
        <authorList>
            <person name="Varghese N."/>
            <person name="Submissions Spin"/>
        </authorList>
    </citation>
    <scope>NUCLEOTIDE SEQUENCE [LARGE SCALE GENOMIC DNA]</scope>
    <source>
        <strain evidence="3">DSM 44830</strain>
    </source>
</reference>
<accession>A0A1C4UGT0</accession>
<dbReference type="EMBL" id="FMCX01000001">
    <property type="protein sequence ID" value="SCE70821.1"/>
    <property type="molecule type" value="Genomic_DNA"/>
</dbReference>
<dbReference type="RefSeq" id="WP_091601735.1">
    <property type="nucleotide sequence ID" value="NZ_FMCX01000001.1"/>
</dbReference>
<name>A0A1C4UGT0_9ACTN</name>
<gene>
    <name evidence="2" type="ORF">GA0070564_101461</name>
</gene>
<feature type="compositionally biased region" description="Pro residues" evidence="1">
    <location>
        <begin position="98"/>
        <end position="109"/>
    </location>
</feature>
<feature type="region of interest" description="Disordered" evidence="1">
    <location>
        <begin position="44"/>
        <end position="70"/>
    </location>
</feature>
<dbReference type="SUPFAM" id="SSF53756">
    <property type="entry name" value="UDP-Glycosyltransferase/glycogen phosphorylase"/>
    <property type="match status" value="1"/>
</dbReference>
<dbReference type="STRING" id="262898.GA0070564_101461"/>
<evidence type="ECO:0000256" key="1">
    <source>
        <dbReference type="SAM" id="MobiDB-lite"/>
    </source>
</evidence>
<dbReference type="AlphaFoldDB" id="A0A1C4UGT0"/>
<evidence type="ECO:0008006" key="4">
    <source>
        <dbReference type="Google" id="ProtNLM"/>
    </source>
</evidence>
<dbReference type="OrthoDB" id="6713581at2"/>
<organism evidence="2 3">
    <name type="scientific">Micromonospora mirobrigensis</name>
    <dbReference type="NCBI Taxonomy" id="262898"/>
    <lineage>
        <taxon>Bacteria</taxon>
        <taxon>Bacillati</taxon>
        <taxon>Actinomycetota</taxon>
        <taxon>Actinomycetes</taxon>
        <taxon>Micromonosporales</taxon>
        <taxon>Micromonosporaceae</taxon>
        <taxon>Micromonospora</taxon>
    </lineage>
</organism>
<dbReference type="Gene3D" id="3.40.50.2000">
    <property type="entry name" value="Glycogen Phosphorylase B"/>
    <property type="match status" value="2"/>
</dbReference>
<evidence type="ECO:0000313" key="2">
    <source>
        <dbReference type="EMBL" id="SCE70821.1"/>
    </source>
</evidence>
<feature type="compositionally biased region" description="Pro residues" evidence="1">
    <location>
        <begin position="50"/>
        <end position="66"/>
    </location>
</feature>
<dbReference type="Proteomes" id="UP000199504">
    <property type="component" value="Unassembled WGS sequence"/>
</dbReference>